<feature type="transmembrane region" description="Helical" evidence="7">
    <location>
        <begin position="261"/>
        <end position="281"/>
    </location>
</feature>
<name>A0A4R4SJL7_9ACTN</name>
<dbReference type="Gene3D" id="1.20.1250.20">
    <property type="entry name" value="MFS general substrate transporter like domains"/>
    <property type="match status" value="2"/>
</dbReference>
<evidence type="ECO:0000313" key="10">
    <source>
        <dbReference type="Proteomes" id="UP000295345"/>
    </source>
</evidence>
<sequence length="393" mass="41128">MQRTTLGVSGLEAAEHFAVSPAQLSTFVFVQVIVYVSMQIPAGLLVDRWGARLTVCASGVVAAAGQFLLAFATDLTTAILARVVVGVGDGLMFVSVLALLPRWFPAHRVPLVTQLTTILGQLGQILSALPFLALLRGAGWSWAFGSAASLSLLGAVLALAVLRNAPPGSRPVRNRVSAREVLGQLGTIWRRPGTRLGFFGHMATQFSMMAFSLLWGVPYLVSAQGLSQSTASGLLVLFVLGTIVVGPVLGVLTTRHPMRRSWLLLGVLGTTVAVWTVVLALPGRAPFWLLVVLIVVLSAGGPGSVVGFDIARTSNPAGQLGVAQSMVNLGGFTASLAVLVAMGLVLDAAGGFTFDAFRLAWLVQYPFWALSLVGLLVTRRKARRALAAAAAAG</sequence>
<feature type="transmembrane region" description="Helical" evidence="7">
    <location>
        <begin position="79"/>
        <end position="100"/>
    </location>
</feature>
<keyword evidence="6 7" id="KW-0472">Membrane</keyword>
<feature type="transmembrane region" description="Helical" evidence="7">
    <location>
        <begin position="329"/>
        <end position="353"/>
    </location>
</feature>
<evidence type="ECO:0000313" key="9">
    <source>
        <dbReference type="EMBL" id="TDC62926.1"/>
    </source>
</evidence>
<dbReference type="OrthoDB" id="4332123at2"/>
<keyword evidence="4 7" id="KW-0812">Transmembrane</keyword>
<keyword evidence="3" id="KW-1003">Cell membrane</keyword>
<organism evidence="9 10">
    <name type="scientific">Streptomyces hainanensis</name>
    <dbReference type="NCBI Taxonomy" id="402648"/>
    <lineage>
        <taxon>Bacteria</taxon>
        <taxon>Bacillati</taxon>
        <taxon>Actinomycetota</taxon>
        <taxon>Actinomycetes</taxon>
        <taxon>Kitasatosporales</taxon>
        <taxon>Streptomycetaceae</taxon>
        <taxon>Streptomyces</taxon>
    </lineage>
</organism>
<evidence type="ECO:0000256" key="1">
    <source>
        <dbReference type="ARBA" id="ARBA00004651"/>
    </source>
</evidence>
<feature type="domain" description="Major facilitator superfamily (MFS) profile" evidence="8">
    <location>
        <begin position="1"/>
        <end position="383"/>
    </location>
</feature>
<dbReference type="PANTHER" id="PTHR23517:SF2">
    <property type="entry name" value="MULTIDRUG RESISTANCE PROTEIN MDTH"/>
    <property type="match status" value="1"/>
</dbReference>
<dbReference type="PROSITE" id="PS50850">
    <property type="entry name" value="MFS"/>
    <property type="match status" value="1"/>
</dbReference>
<dbReference type="GO" id="GO:0005886">
    <property type="term" value="C:plasma membrane"/>
    <property type="evidence" value="ECO:0007669"/>
    <property type="project" value="UniProtKB-SubCell"/>
</dbReference>
<dbReference type="EMBL" id="SMKI01000599">
    <property type="protein sequence ID" value="TDC62926.1"/>
    <property type="molecule type" value="Genomic_DNA"/>
</dbReference>
<keyword evidence="10" id="KW-1185">Reference proteome</keyword>
<accession>A0A4R4SJL7</accession>
<comment type="subcellular location">
    <subcellularLocation>
        <location evidence="1">Cell membrane</location>
        <topology evidence="1">Multi-pass membrane protein</topology>
    </subcellularLocation>
</comment>
<keyword evidence="2" id="KW-0813">Transport</keyword>
<dbReference type="Proteomes" id="UP000295345">
    <property type="component" value="Unassembled WGS sequence"/>
</dbReference>
<feature type="transmembrane region" description="Helical" evidence="7">
    <location>
        <begin position="359"/>
        <end position="377"/>
    </location>
</feature>
<evidence type="ECO:0000256" key="6">
    <source>
        <dbReference type="ARBA" id="ARBA00023136"/>
    </source>
</evidence>
<proteinExistence type="predicted"/>
<feature type="transmembrane region" description="Helical" evidence="7">
    <location>
        <begin position="198"/>
        <end position="221"/>
    </location>
</feature>
<feature type="transmembrane region" description="Helical" evidence="7">
    <location>
        <begin position="53"/>
        <end position="73"/>
    </location>
</feature>
<evidence type="ECO:0000256" key="3">
    <source>
        <dbReference type="ARBA" id="ARBA00022475"/>
    </source>
</evidence>
<evidence type="ECO:0000259" key="8">
    <source>
        <dbReference type="PROSITE" id="PS50850"/>
    </source>
</evidence>
<dbReference type="InterPro" id="IPR020846">
    <property type="entry name" value="MFS_dom"/>
</dbReference>
<dbReference type="CDD" id="cd06174">
    <property type="entry name" value="MFS"/>
    <property type="match status" value="1"/>
</dbReference>
<gene>
    <name evidence="9" type="ORF">E1283_33225</name>
</gene>
<dbReference type="Pfam" id="PF07690">
    <property type="entry name" value="MFS_1"/>
    <property type="match status" value="1"/>
</dbReference>
<evidence type="ECO:0000256" key="4">
    <source>
        <dbReference type="ARBA" id="ARBA00022692"/>
    </source>
</evidence>
<dbReference type="InterPro" id="IPR050171">
    <property type="entry name" value="MFS_Transporters"/>
</dbReference>
<dbReference type="InterPro" id="IPR036259">
    <property type="entry name" value="MFS_trans_sf"/>
</dbReference>
<dbReference type="PANTHER" id="PTHR23517">
    <property type="entry name" value="RESISTANCE PROTEIN MDTM, PUTATIVE-RELATED-RELATED"/>
    <property type="match status" value="1"/>
</dbReference>
<feature type="transmembrane region" description="Helical" evidence="7">
    <location>
        <begin position="287"/>
        <end position="308"/>
    </location>
</feature>
<evidence type="ECO:0000256" key="2">
    <source>
        <dbReference type="ARBA" id="ARBA00022448"/>
    </source>
</evidence>
<dbReference type="GO" id="GO:0022857">
    <property type="term" value="F:transmembrane transporter activity"/>
    <property type="evidence" value="ECO:0007669"/>
    <property type="project" value="InterPro"/>
</dbReference>
<comment type="caution">
    <text evidence="9">The sequence shown here is derived from an EMBL/GenBank/DDBJ whole genome shotgun (WGS) entry which is preliminary data.</text>
</comment>
<evidence type="ECO:0000256" key="7">
    <source>
        <dbReference type="SAM" id="Phobius"/>
    </source>
</evidence>
<dbReference type="AlphaFoldDB" id="A0A4R4SJL7"/>
<feature type="transmembrane region" description="Helical" evidence="7">
    <location>
        <begin position="140"/>
        <end position="162"/>
    </location>
</feature>
<dbReference type="InterPro" id="IPR011701">
    <property type="entry name" value="MFS"/>
</dbReference>
<protein>
    <submittedName>
        <fullName evidence="9">MFS transporter</fullName>
    </submittedName>
</protein>
<keyword evidence="5 7" id="KW-1133">Transmembrane helix</keyword>
<evidence type="ECO:0000256" key="5">
    <source>
        <dbReference type="ARBA" id="ARBA00022989"/>
    </source>
</evidence>
<dbReference type="SUPFAM" id="SSF103473">
    <property type="entry name" value="MFS general substrate transporter"/>
    <property type="match status" value="1"/>
</dbReference>
<reference evidence="9 10" key="1">
    <citation type="submission" date="2019-03" db="EMBL/GenBank/DDBJ databases">
        <title>Draft genome sequences of novel Actinobacteria.</title>
        <authorList>
            <person name="Sahin N."/>
            <person name="Ay H."/>
            <person name="Saygin H."/>
        </authorList>
    </citation>
    <scope>NUCLEOTIDE SEQUENCE [LARGE SCALE GENOMIC DNA]</scope>
    <source>
        <strain evidence="9 10">DSM 41900</strain>
    </source>
</reference>
<feature type="transmembrane region" description="Helical" evidence="7">
    <location>
        <begin position="233"/>
        <end position="254"/>
    </location>
</feature>